<name>A0AAW1B3H6_CROAD</name>
<dbReference type="AlphaFoldDB" id="A0AAW1B3H6"/>
<dbReference type="Pfam" id="PF20771">
    <property type="entry name" value="FAM171A1-2-B_C"/>
    <property type="match status" value="1"/>
</dbReference>
<evidence type="ECO:0000313" key="3">
    <source>
        <dbReference type="EMBL" id="KAK9396198.1"/>
    </source>
</evidence>
<protein>
    <submittedName>
        <fullName evidence="3">Nmt2: Glycylpeptide N-tetradecanoyltransferase 2</fullName>
    </submittedName>
</protein>
<keyword evidence="4" id="KW-1185">Reference proteome</keyword>
<proteinExistence type="predicted"/>
<dbReference type="GO" id="GO:0005886">
    <property type="term" value="C:plasma membrane"/>
    <property type="evidence" value="ECO:0007669"/>
    <property type="project" value="TreeGrafter"/>
</dbReference>
<feature type="region of interest" description="Disordered" evidence="1">
    <location>
        <begin position="206"/>
        <end position="355"/>
    </location>
</feature>
<evidence type="ECO:0000259" key="2">
    <source>
        <dbReference type="Pfam" id="PF20771"/>
    </source>
</evidence>
<accession>A0AAW1B3H6</accession>
<gene>
    <name evidence="3" type="ORF">NXF25_019559</name>
</gene>
<feature type="compositionally biased region" description="Basic and acidic residues" evidence="1">
    <location>
        <begin position="310"/>
        <end position="348"/>
    </location>
</feature>
<evidence type="ECO:0000256" key="1">
    <source>
        <dbReference type="SAM" id="MobiDB-lite"/>
    </source>
</evidence>
<evidence type="ECO:0000313" key="4">
    <source>
        <dbReference type="Proteomes" id="UP001474421"/>
    </source>
</evidence>
<dbReference type="Proteomes" id="UP001474421">
    <property type="component" value="Unassembled WGS sequence"/>
</dbReference>
<sequence length="355" mass="40144">MVDVHANQGCSVEEADMHTPVFLHTYSTSQEFSPREGWLSHEENDRSHMSLVSMASFFINPSKPLEKIEGSPDKGHSRHSYSTMLSQSLFEKPEQSRFSVELSSTHSQQEMQLQQRQPRHLAAQAVSQQHLQEAGTGDWKPQYIVVTESFQTQLQCTASLSDELLNKKAQIELGGGKSLPHPQAWFVSLDGKSNRVRHSYIDLQTSGRNGINDVSQDSTDDINEPKSARKGRAGHLQQTRQQVKMYPQKDLDEVDQSGSECETMACTPEDNSPRGVLEGGRRRRDGQLPSLQEETLKRNVESPSNTLPNPEHKITAHSKADCDGSETDEHNHQREDKKTPWQKREERPVILFNPK</sequence>
<feature type="compositionally biased region" description="Polar residues" evidence="1">
    <location>
        <begin position="206"/>
        <end position="217"/>
    </location>
</feature>
<dbReference type="PANTHER" id="PTHR31626">
    <property type="entry name" value="SUSHI DOMAIN-CONTAINING PROTEIN"/>
    <property type="match status" value="1"/>
</dbReference>
<dbReference type="EMBL" id="JAOTOJ010000008">
    <property type="protein sequence ID" value="KAK9396198.1"/>
    <property type="molecule type" value="Genomic_DNA"/>
</dbReference>
<dbReference type="InterPro" id="IPR018890">
    <property type="entry name" value="FAM171"/>
</dbReference>
<comment type="caution">
    <text evidence="3">The sequence shown here is derived from an EMBL/GenBank/DDBJ whole genome shotgun (WGS) entry which is preliminary data.</text>
</comment>
<dbReference type="PANTHER" id="PTHR31626:SF1">
    <property type="entry name" value="PROTEIN FAM171A1"/>
    <property type="match status" value="1"/>
</dbReference>
<dbReference type="InterPro" id="IPR049175">
    <property type="entry name" value="FAM171_C"/>
</dbReference>
<reference evidence="3 4" key="1">
    <citation type="journal article" date="2024" name="Proc. Natl. Acad. Sci. U.S.A.">
        <title>The genetic regulatory architecture and epigenomic basis for age-related changes in rattlesnake venom.</title>
        <authorList>
            <person name="Hogan M.P."/>
            <person name="Holding M.L."/>
            <person name="Nystrom G.S."/>
            <person name="Colston T.J."/>
            <person name="Bartlett D.A."/>
            <person name="Mason A.J."/>
            <person name="Ellsworth S.A."/>
            <person name="Rautsaw R.M."/>
            <person name="Lawrence K.C."/>
            <person name="Strickland J.L."/>
            <person name="He B."/>
            <person name="Fraser P."/>
            <person name="Margres M.J."/>
            <person name="Gilbert D.M."/>
            <person name="Gibbs H.L."/>
            <person name="Parkinson C.L."/>
            <person name="Rokyta D.R."/>
        </authorList>
    </citation>
    <scope>NUCLEOTIDE SEQUENCE [LARGE SCALE GENOMIC DNA]</scope>
    <source>
        <strain evidence="3">DRR0105</strain>
    </source>
</reference>
<dbReference type="GO" id="GO:0043149">
    <property type="term" value="P:stress fiber assembly"/>
    <property type="evidence" value="ECO:0007669"/>
    <property type="project" value="TreeGrafter"/>
</dbReference>
<organism evidence="3 4">
    <name type="scientific">Crotalus adamanteus</name>
    <name type="common">Eastern diamondback rattlesnake</name>
    <dbReference type="NCBI Taxonomy" id="8729"/>
    <lineage>
        <taxon>Eukaryota</taxon>
        <taxon>Metazoa</taxon>
        <taxon>Chordata</taxon>
        <taxon>Craniata</taxon>
        <taxon>Vertebrata</taxon>
        <taxon>Euteleostomi</taxon>
        <taxon>Lepidosauria</taxon>
        <taxon>Squamata</taxon>
        <taxon>Bifurcata</taxon>
        <taxon>Unidentata</taxon>
        <taxon>Episquamata</taxon>
        <taxon>Toxicofera</taxon>
        <taxon>Serpentes</taxon>
        <taxon>Colubroidea</taxon>
        <taxon>Viperidae</taxon>
        <taxon>Crotalinae</taxon>
        <taxon>Crotalus</taxon>
    </lineage>
</organism>
<dbReference type="GO" id="GO:0008360">
    <property type="term" value="P:regulation of cell shape"/>
    <property type="evidence" value="ECO:0007669"/>
    <property type="project" value="TreeGrafter"/>
</dbReference>
<feature type="domain" description="FAM171 C-terminal" evidence="2">
    <location>
        <begin position="87"/>
        <end position="353"/>
    </location>
</feature>